<feature type="non-terminal residue" evidence="11">
    <location>
        <position position="1"/>
    </location>
</feature>
<keyword evidence="5 7" id="KW-0539">Nucleus</keyword>
<evidence type="ECO:0000259" key="10">
    <source>
        <dbReference type="PROSITE" id="PS50071"/>
    </source>
</evidence>
<dbReference type="PANTHER" id="PTHR12997:SF9">
    <property type="entry name" value="INOSITOL-POLYPHOSPHATE 5-PHOSPHATASE"/>
    <property type="match status" value="1"/>
</dbReference>
<feature type="non-terminal residue" evidence="11">
    <location>
        <position position="618"/>
    </location>
</feature>
<comment type="subcellular location">
    <subcellularLocation>
        <location evidence="1 7 8">Nucleus</location>
    </subcellularLocation>
</comment>
<comment type="caution">
    <text evidence="11">The sequence shown here is derived from an EMBL/GenBank/DDBJ whole genome shotgun (WGS) entry which is preliminary data.</text>
</comment>
<dbReference type="GO" id="GO:0004445">
    <property type="term" value="F:inositol-polyphosphate 5-phosphatase activity"/>
    <property type="evidence" value="ECO:0007669"/>
    <property type="project" value="UniProtKB-EC"/>
</dbReference>
<evidence type="ECO:0000256" key="5">
    <source>
        <dbReference type="ARBA" id="ARBA00023242"/>
    </source>
</evidence>
<dbReference type="Pfam" id="PF22669">
    <property type="entry name" value="Exo_endo_phos2"/>
    <property type="match status" value="1"/>
</dbReference>
<accession>A0A8J7TA93</accession>
<dbReference type="CDD" id="cd00086">
    <property type="entry name" value="homeodomain"/>
    <property type="match status" value="1"/>
</dbReference>
<comment type="similarity">
    <text evidence="6">Belongs to the inositol 1,4,5-trisphosphate 5-phosphatase type I family.</text>
</comment>
<evidence type="ECO:0000256" key="3">
    <source>
        <dbReference type="ARBA" id="ARBA00023125"/>
    </source>
</evidence>
<dbReference type="InterPro" id="IPR000047">
    <property type="entry name" value="HTH_motif"/>
</dbReference>
<feature type="DNA-binding region" description="Homeobox" evidence="7">
    <location>
        <begin position="499"/>
        <end position="558"/>
    </location>
</feature>
<dbReference type="InterPro" id="IPR020479">
    <property type="entry name" value="HD_metazoa"/>
</dbReference>
<evidence type="ECO:0000256" key="2">
    <source>
        <dbReference type="ARBA" id="ARBA00012997"/>
    </source>
</evidence>
<dbReference type="EMBL" id="JAAWVO010030115">
    <property type="protein sequence ID" value="MBN3316478.1"/>
    <property type="molecule type" value="Genomic_DNA"/>
</dbReference>
<dbReference type="InterPro" id="IPR001356">
    <property type="entry name" value="HD"/>
</dbReference>
<dbReference type="SMART" id="SM00389">
    <property type="entry name" value="HOX"/>
    <property type="match status" value="1"/>
</dbReference>
<evidence type="ECO:0000256" key="8">
    <source>
        <dbReference type="RuleBase" id="RU000682"/>
    </source>
</evidence>
<keyword evidence="3 7" id="KW-0238">DNA-binding</keyword>
<dbReference type="GO" id="GO:0003677">
    <property type="term" value="F:DNA binding"/>
    <property type="evidence" value="ECO:0007669"/>
    <property type="project" value="UniProtKB-UniRule"/>
</dbReference>
<evidence type="ECO:0000313" key="12">
    <source>
        <dbReference type="Proteomes" id="UP000736164"/>
    </source>
</evidence>
<dbReference type="SUPFAM" id="SSF56219">
    <property type="entry name" value="DNase I-like"/>
    <property type="match status" value="1"/>
</dbReference>
<feature type="region of interest" description="Disordered" evidence="9">
    <location>
        <begin position="554"/>
        <end position="594"/>
    </location>
</feature>
<protein>
    <recommendedName>
        <fullName evidence="2">inositol-polyphosphate 5-phosphatase</fullName>
        <ecNumber evidence="2">3.1.3.56</ecNumber>
    </recommendedName>
</protein>
<evidence type="ECO:0000256" key="4">
    <source>
        <dbReference type="ARBA" id="ARBA00023155"/>
    </source>
</evidence>
<dbReference type="AlphaFoldDB" id="A0A8J7TA93"/>
<sequence>MLNMGHVENFFWDIESSEEMRDFDRVCIYVDTNFKAIDRFTALGSMYFIHKSLKNIYQYDFNVKDFKAISGKNKYLSSLDGVATVEKEKFPKNFWPDFKWSRKGYMRTRWIIHNQGFELVNVHLFHDASNLIACNSSPSVYSANREKALRYVINSILPMSTVAMLILQPQLQTIFYNIFFCFRVSDSSYTPLPFFLFGDFNFRLDTLSLVQTLSMSADIQTVKKDSSNEVEKIICEEKDNDHKVLLHIETKLFEYLHQAVFREDNGRALLKFDKEITAFHDVITEEDILFPPSYPYSEDYTKPTQYMNTRCPSWCDRILMSHSASDIIHRVPDGDSSEVYNTLGPNVCMGDHKMDHNIAGSFLFNNGLNQFSSDIKAPMCQYSVQNSFYKFNSGINTQLQAGTPHGISDILSRPVVGGPNTALLSGYSHVGGFGTVATPGVYYNRDYGPALGGFSKPGSECPVKGRNGNCWGDGGYEWRGARQHCSNNSGHLGESMGRKKHTRPTFSGHQIFALEKTFEQTKYLAGPERARLAYSLGMTESQVKVWFQNRRTKWRKKSASEPSSTQPVGPETGTSENEVEDEEYNKPLDPDSDDEKIRLLLRKHRRAFSVLRLGPHHV</sequence>
<feature type="domain" description="Homeobox" evidence="10">
    <location>
        <begin position="497"/>
        <end position="557"/>
    </location>
</feature>
<evidence type="ECO:0000256" key="9">
    <source>
        <dbReference type="SAM" id="MobiDB-lite"/>
    </source>
</evidence>
<keyword evidence="4 7" id="KW-0371">Homeobox</keyword>
<dbReference type="GO" id="GO:0046856">
    <property type="term" value="P:phosphatidylinositol dephosphorylation"/>
    <property type="evidence" value="ECO:0007669"/>
    <property type="project" value="InterPro"/>
</dbReference>
<name>A0A8J7TA93_ATRSP</name>
<dbReference type="Proteomes" id="UP000736164">
    <property type="component" value="Unassembled WGS sequence"/>
</dbReference>
<dbReference type="GO" id="GO:0000981">
    <property type="term" value="F:DNA-binding transcription factor activity, RNA polymerase II-specific"/>
    <property type="evidence" value="ECO:0007669"/>
    <property type="project" value="InterPro"/>
</dbReference>
<dbReference type="PRINTS" id="PR00024">
    <property type="entry name" value="HOMEOBOX"/>
</dbReference>
<evidence type="ECO:0000256" key="6">
    <source>
        <dbReference type="ARBA" id="ARBA00023599"/>
    </source>
</evidence>
<dbReference type="PROSITE" id="PS50071">
    <property type="entry name" value="HOMEOBOX_2"/>
    <property type="match status" value="1"/>
</dbReference>
<dbReference type="FunFam" id="1.10.10.60:FF:000067">
    <property type="entry name" value="NK6 homeobox 1"/>
    <property type="match status" value="1"/>
</dbReference>
<dbReference type="InterPro" id="IPR017970">
    <property type="entry name" value="Homeobox_CS"/>
</dbReference>
<feature type="compositionally biased region" description="Polar residues" evidence="9">
    <location>
        <begin position="560"/>
        <end position="576"/>
    </location>
</feature>
<dbReference type="EC" id="3.1.3.56" evidence="2"/>
<dbReference type="Gene3D" id="1.10.10.60">
    <property type="entry name" value="Homeodomain-like"/>
    <property type="match status" value="1"/>
</dbReference>
<evidence type="ECO:0000256" key="1">
    <source>
        <dbReference type="ARBA" id="ARBA00004123"/>
    </source>
</evidence>
<reference evidence="11" key="1">
    <citation type="journal article" date="2021" name="Cell">
        <title>Tracing the genetic footprints of vertebrate landing in non-teleost ray-finned fishes.</title>
        <authorList>
            <person name="Bi X."/>
            <person name="Wang K."/>
            <person name="Yang L."/>
            <person name="Pan H."/>
            <person name="Jiang H."/>
            <person name="Wei Q."/>
            <person name="Fang M."/>
            <person name="Yu H."/>
            <person name="Zhu C."/>
            <person name="Cai Y."/>
            <person name="He Y."/>
            <person name="Gan X."/>
            <person name="Zeng H."/>
            <person name="Yu D."/>
            <person name="Zhu Y."/>
            <person name="Jiang H."/>
            <person name="Qiu Q."/>
            <person name="Yang H."/>
            <person name="Zhang Y.E."/>
            <person name="Wang W."/>
            <person name="Zhu M."/>
            <person name="He S."/>
            <person name="Zhang G."/>
        </authorList>
    </citation>
    <scope>NUCLEOTIDE SEQUENCE</scope>
    <source>
        <strain evidence="11">Allg_001</strain>
    </source>
</reference>
<dbReference type="InterPro" id="IPR009057">
    <property type="entry name" value="Homeodomain-like_sf"/>
</dbReference>
<dbReference type="PANTHER" id="PTHR12997">
    <property type="entry name" value="TYPE I INOSITOL-1,4,5-TRISPHOSPHATE 5-PHOSPHATASE"/>
    <property type="match status" value="1"/>
</dbReference>
<dbReference type="SUPFAM" id="SSF46689">
    <property type="entry name" value="Homeodomain-like"/>
    <property type="match status" value="1"/>
</dbReference>
<dbReference type="PROSITE" id="PS00027">
    <property type="entry name" value="HOMEOBOX_1"/>
    <property type="match status" value="1"/>
</dbReference>
<keyword evidence="12" id="KW-1185">Reference proteome</keyword>
<dbReference type="Pfam" id="PF00046">
    <property type="entry name" value="Homeodomain"/>
    <property type="match status" value="1"/>
</dbReference>
<dbReference type="SMART" id="SM00128">
    <property type="entry name" value="IPPc"/>
    <property type="match status" value="1"/>
</dbReference>
<dbReference type="GO" id="GO:0005634">
    <property type="term" value="C:nucleus"/>
    <property type="evidence" value="ECO:0007669"/>
    <property type="project" value="UniProtKB-SubCell"/>
</dbReference>
<evidence type="ECO:0000256" key="7">
    <source>
        <dbReference type="PROSITE-ProRule" id="PRU00108"/>
    </source>
</evidence>
<dbReference type="InterPro" id="IPR036691">
    <property type="entry name" value="Endo/exonu/phosph_ase_sf"/>
</dbReference>
<dbReference type="PRINTS" id="PR00031">
    <property type="entry name" value="HTHREPRESSR"/>
</dbReference>
<gene>
    <name evidence="11" type="primary">Inpp5a</name>
    <name evidence="11" type="ORF">GTO95_0006448</name>
</gene>
<organism evidence="11 12">
    <name type="scientific">Atractosteus spatula</name>
    <name type="common">Alligator gar</name>
    <name type="synonym">Lepisosteus spatula</name>
    <dbReference type="NCBI Taxonomy" id="7917"/>
    <lineage>
        <taxon>Eukaryota</taxon>
        <taxon>Metazoa</taxon>
        <taxon>Chordata</taxon>
        <taxon>Craniata</taxon>
        <taxon>Vertebrata</taxon>
        <taxon>Euteleostomi</taxon>
        <taxon>Actinopterygii</taxon>
        <taxon>Neopterygii</taxon>
        <taxon>Holostei</taxon>
        <taxon>Semionotiformes</taxon>
        <taxon>Lepisosteidae</taxon>
        <taxon>Atractosteus</taxon>
    </lineage>
</organism>
<evidence type="ECO:0000313" key="11">
    <source>
        <dbReference type="EMBL" id="MBN3316478.1"/>
    </source>
</evidence>
<dbReference type="InterPro" id="IPR039737">
    <property type="entry name" value="INPP5A"/>
</dbReference>
<dbReference type="InterPro" id="IPR000300">
    <property type="entry name" value="IPPc"/>
</dbReference>
<dbReference type="Gene3D" id="3.60.10.10">
    <property type="entry name" value="Endonuclease/exonuclease/phosphatase"/>
    <property type="match status" value="1"/>
</dbReference>
<proteinExistence type="inferred from homology"/>